<keyword evidence="3" id="KW-1185">Reference proteome</keyword>
<dbReference type="InterPro" id="IPR023614">
    <property type="entry name" value="Porin_dom_sf"/>
</dbReference>
<sequence length="96" mass="9817">MSHGDIGIGGDVMNKIFAAAVLGFSVMACNAQSSVTLYGVVDDAFLFNSNDGGKHQYALMDGAMNFNRFGLKGNEGLGGGWAAVFAVEGGFSLAGC</sequence>
<dbReference type="Proteomes" id="UP000821598">
    <property type="component" value="Unassembled WGS sequence"/>
</dbReference>
<proteinExistence type="predicted"/>
<dbReference type="InterPro" id="IPR033900">
    <property type="entry name" value="Gram_neg_porin_domain"/>
</dbReference>
<name>A0ABX2NZK4_9BURK</name>
<gene>
    <name evidence="2" type="ORF">FSB64_39255</name>
</gene>
<evidence type="ECO:0000259" key="1">
    <source>
        <dbReference type="Pfam" id="PF13609"/>
    </source>
</evidence>
<reference evidence="2 3" key="1">
    <citation type="submission" date="2019-08" db="EMBL/GenBank/DDBJ databases">
        <title>Paraburkholderia simonii sp. nov. and P. youngii sp. nov. Brazilian and Mexican Mimosa-associated rhizobia.</title>
        <authorList>
            <person name="Mavima L."/>
            <person name="Beukes C.W."/>
            <person name="Palmer M."/>
            <person name="De Meyer S.E."/>
            <person name="James E.K."/>
            <person name="Maluk M."/>
            <person name="Avontuur J.R."/>
            <person name="Chan W.Y."/>
            <person name="Venter S.N."/>
            <person name="Steenkamp E.T."/>
        </authorList>
    </citation>
    <scope>NUCLEOTIDE SEQUENCE [LARGE SCALE GENOMIC DNA]</scope>
    <source>
        <strain evidence="2 3">JPY454</strain>
    </source>
</reference>
<dbReference type="Pfam" id="PF13609">
    <property type="entry name" value="Porin_4"/>
    <property type="match status" value="1"/>
</dbReference>
<evidence type="ECO:0000313" key="3">
    <source>
        <dbReference type="Proteomes" id="UP000821598"/>
    </source>
</evidence>
<evidence type="ECO:0000313" key="2">
    <source>
        <dbReference type="EMBL" id="NVI09557.1"/>
    </source>
</evidence>
<accession>A0ABX2NZK4</accession>
<dbReference type="SUPFAM" id="SSF56935">
    <property type="entry name" value="Porins"/>
    <property type="match status" value="1"/>
</dbReference>
<comment type="caution">
    <text evidence="2">The sequence shown here is derived from an EMBL/GenBank/DDBJ whole genome shotgun (WGS) entry which is preliminary data.</text>
</comment>
<dbReference type="Gene3D" id="2.40.160.10">
    <property type="entry name" value="Porin"/>
    <property type="match status" value="1"/>
</dbReference>
<protein>
    <submittedName>
        <fullName evidence="2">Porin</fullName>
    </submittedName>
</protein>
<feature type="domain" description="Porin" evidence="1">
    <location>
        <begin position="18"/>
        <end position="92"/>
    </location>
</feature>
<dbReference type="EMBL" id="VOMC01000097">
    <property type="protein sequence ID" value="NVI09557.1"/>
    <property type="molecule type" value="Genomic_DNA"/>
</dbReference>
<organism evidence="2 3">
    <name type="scientific">Paraburkholderia youngii</name>
    <dbReference type="NCBI Taxonomy" id="2782701"/>
    <lineage>
        <taxon>Bacteria</taxon>
        <taxon>Pseudomonadati</taxon>
        <taxon>Pseudomonadota</taxon>
        <taxon>Betaproteobacteria</taxon>
        <taxon>Burkholderiales</taxon>
        <taxon>Burkholderiaceae</taxon>
        <taxon>Paraburkholderia</taxon>
    </lineage>
</organism>